<feature type="transmembrane region" description="Helical" evidence="5">
    <location>
        <begin position="303"/>
        <end position="321"/>
    </location>
</feature>
<dbReference type="SUPFAM" id="SSF103473">
    <property type="entry name" value="MFS general substrate transporter"/>
    <property type="match status" value="1"/>
</dbReference>
<dbReference type="AlphaFoldDB" id="A0A382B8B3"/>
<feature type="transmembrane region" description="Helical" evidence="5">
    <location>
        <begin position="200"/>
        <end position="220"/>
    </location>
</feature>
<evidence type="ECO:0000256" key="5">
    <source>
        <dbReference type="SAM" id="Phobius"/>
    </source>
</evidence>
<keyword evidence="3 5" id="KW-1133">Transmembrane helix</keyword>
<dbReference type="EMBL" id="UINC01028459">
    <property type="protein sequence ID" value="SVB09473.1"/>
    <property type="molecule type" value="Genomic_DNA"/>
</dbReference>
<keyword evidence="2 5" id="KW-0812">Transmembrane</keyword>
<evidence type="ECO:0000256" key="4">
    <source>
        <dbReference type="ARBA" id="ARBA00023136"/>
    </source>
</evidence>
<sequence length="470" mass="48626">MTVGQGRSPWRTFALVAGAVVSASMNYSVTFISFGEIQTTFSAGPAATSWVLNAFAITLIALLIPCGWISDRFGRRRSFLTGVSLLAVGSLLVATAPTLPILIAARVVQAGGLALEGPAALAILLDAFPAERRSTAVGAYGGLGGISLVLGPVVGGLVIDALGWRWTFAFNIPIAMLTVALGLAFLAPDEPSGEVRAGRPDLGGALLLVVGTAMLATGIVQAGEWGWTDRRTVLALVLAPTSLALVVRRSARHPRAILDLSLYRIRYYGRGNLLAFLIAGNFAGTYLALITVLTGAWAMSPSAAGATLALVPLIGGPMSFVSGRLADRYGHRCLLVPGAACMVVGALWFRSGVGPGPDLWLWFPAIALYALGVGLAHANSASLAMRYVSGPSLGQAGATNRIMTEIGSVCSVAVTVALLLGADDPVVGARRVMLMLAFAGIGGIAVAAGVDTRPALDGVRRSRAFREPRR</sequence>
<dbReference type="PROSITE" id="PS50850">
    <property type="entry name" value="MFS"/>
    <property type="match status" value="1"/>
</dbReference>
<dbReference type="InterPro" id="IPR036259">
    <property type="entry name" value="MFS_trans_sf"/>
</dbReference>
<dbReference type="Gene3D" id="1.20.1250.20">
    <property type="entry name" value="MFS general substrate transporter like domains"/>
    <property type="match status" value="1"/>
</dbReference>
<dbReference type="GO" id="GO:0022857">
    <property type="term" value="F:transmembrane transporter activity"/>
    <property type="evidence" value="ECO:0007669"/>
    <property type="project" value="InterPro"/>
</dbReference>
<evidence type="ECO:0000256" key="2">
    <source>
        <dbReference type="ARBA" id="ARBA00022692"/>
    </source>
</evidence>
<evidence type="ECO:0000313" key="7">
    <source>
        <dbReference type="EMBL" id="SVB09473.1"/>
    </source>
</evidence>
<dbReference type="PANTHER" id="PTHR42718:SF48">
    <property type="entry name" value="CONSERVED TWO-DOMAIN MEMBRANE PROTEIN-RELATED"/>
    <property type="match status" value="1"/>
</dbReference>
<proteinExistence type="predicted"/>
<comment type="subcellular location">
    <subcellularLocation>
        <location evidence="1">Membrane</location>
        <topology evidence="1">Multi-pass membrane protein</topology>
    </subcellularLocation>
</comment>
<feature type="transmembrane region" description="Helical" evidence="5">
    <location>
        <begin position="359"/>
        <end position="381"/>
    </location>
</feature>
<evidence type="ECO:0000256" key="1">
    <source>
        <dbReference type="ARBA" id="ARBA00004141"/>
    </source>
</evidence>
<dbReference type="CDD" id="cd17321">
    <property type="entry name" value="MFS_MMR_MDR_like"/>
    <property type="match status" value="1"/>
</dbReference>
<accession>A0A382B8B3</accession>
<evidence type="ECO:0000256" key="3">
    <source>
        <dbReference type="ARBA" id="ARBA00022989"/>
    </source>
</evidence>
<dbReference type="PANTHER" id="PTHR42718">
    <property type="entry name" value="MAJOR FACILITATOR SUPERFAMILY MULTIDRUG TRANSPORTER MFSC"/>
    <property type="match status" value="1"/>
</dbReference>
<reference evidence="7" key="1">
    <citation type="submission" date="2018-05" db="EMBL/GenBank/DDBJ databases">
        <authorList>
            <person name="Lanie J.A."/>
            <person name="Ng W.-L."/>
            <person name="Kazmierczak K.M."/>
            <person name="Andrzejewski T.M."/>
            <person name="Davidsen T.M."/>
            <person name="Wayne K.J."/>
            <person name="Tettelin H."/>
            <person name="Glass J.I."/>
            <person name="Rusch D."/>
            <person name="Podicherti R."/>
            <person name="Tsui H.-C.T."/>
            <person name="Winkler M.E."/>
        </authorList>
    </citation>
    <scope>NUCLEOTIDE SEQUENCE</scope>
</reference>
<keyword evidence="4 5" id="KW-0472">Membrane</keyword>
<gene>
    <name evidence="7" type="ORF">METZ01_LOCUS162327</name>
</gene>
<organism evidence="7">
    <name type="scientific">marine metagenome</name>
    <dbReference type="NCBI Taxonomy" id="408172"/>
    <lineage>
        <taxon>unclassified sequences</taxon>
        <taxon>metagenomes</taxon>
        <taxon>ecological metagenomes</taxon>
    </lineage>
</organism>
<protein>
    <recommendedName>
        <fullName evidence="6">Major facilitator superfamily (MFS) profile domain-containing protein</fullName>
    </recommendedName>
</protein>
<dbReference type="InterPro" id="IPR011701">
    <property type="entry name" value="MFS"/>
</dbReference>
<dbReference type="Pfam" id="PF07690">
    <property type="entry name" value="MFS_1"/>
    <property type="match status" value="1"/>
</dbReference>
<evidence type="ECO:0000259" key="6">
    <source>
        <dbReference type="PROSITE" id="PS50850"/>
    </source>
</evidence>
<feature type="transmembrane region" description="Helical" evidence="5">
    <location>
        <begin position="12"/>
        <end position="35"/>
    </location>
</feature>
<feature type="domain" description="Major facilitator superfamily (MFS) profile" evidence="6">
    <location>
        <begin position="12"/>
        <end position="457"/>
    </location>
</feature>
<dbReference type="InterPro" id="IPR020846">
    <property type="entry name" value="MFS_dom"/>
</dbReference>
<dbReference type="GO" id="GO:0016020">
    <property type="term" value="C:membrane"/>
    <property type="evidence" value="ECO:0007669"/>
    <property type="project" value="UniProtKB-SubCell"/>
</dbReference>
<feature type="transmembrane region" description="Helical" evidence="5">
    <location>
        <begin position="47"/>
        <end position="66"/>
    </location>
</feature>
<feature type="transmembrane region" description="Helical" evidence="5">
    <location>
        <begin position="333"/>
        <end position="353"/>
    </location>
</feature>
<feature type="transmembrane region" description="Helical" evidence="5">
    <location>
        <begin position="168"/>
        <end position="188"/>
    </location>
</feature>
<name>A0A382B8B3_9ZZZZ</name>
<dbReference type="Gene3D" id="1.20.1720.10">
    <property type="entry name" value="Multidrug resistance protein D"/>
    <property type="match status" value="1"/>
</dbReference>
<feature type="transmembrane region" description="Helical" evidence="5">
    <location>
        <begin position="432"/>
        <end position="450"/>
    </location>
</feature>
<feature type="transmembrane region" description="Helical" evidence="5">
    <location>
        <begin position="137"/>
        <end position="162"/>
    </location>
</feature>
<feature type="transmembrane region" description="Helical" evidence="5">
    <location>
        <begin position="78"/>
        <end position="97"/>
    </location>
</feature>
<feature type="transmembrane region" description="Helical" evidence="5">
    <location>
        <begin position="402"/>
        <end position="420"/>
    </location>
</feature>
<feature type="transmembrane region" description="Helical" evidence="5">
    <location>
        <begin position="272"/>
        <end position="297"/>
    </location>
</feature>